<organism evidence="10">
    <name type="scientific">marine metagenome</name>
    <dbReference type="NCBI Taxonomy" id="408172"/>
    <lineage>
        <taxon>unclassified sequences</taxon>
        <taxon>metagenomes</taxon>
        <taxon>ecological metagenomes</taxon>
    </lineage>
</organism>
<evidence type="ECO:0000256" key="3">
    <source>
        <dbReference type="ARBA" id="ARBA00022692"/>
    </source>
</evidence>
<keyword evidence="4" id="KW-0732">Signal</keyword>
<dbReference type="SUPFAM" id="SSF56935">
    <property type="entry name" value="Porins"/>
    <property type="match status" value="1"/>
</dbReference>
<evidence type="ECO:0000259" key="9">
    <source>
        <dbReference type="Pfam" id="PF00593"/>
    </source>
</evidence>
<dbReference type="InterPro" id="IPR000531">
    <property type="entry name" value="Beta-barrel_TonB"/>
</dbReference>
<dbReference type="GO" id="GO:0044718">
    <property type="term" value="P:siderophore transmembrane transport"/>
    <property type="evidence" value="ECO:0007669"/>
    <property type="project" value="TreeGrafter"/>
</dbReference>
<dbReference type="EMBL" id="UINC01047349">
    <property type="protein sequence ID" value="SVB56515.1"/>
    <property type="molecule type" value="Genomic_DNA"/>
</dbReference>
<evidence type="ECO:0000256" key="5">
    <source>
        <dbReference type="ARBA" id="ARBA00023077"/>
    </source>
</evidence>
<dbReference type="InterPro" id="IPR036942">
    <property type="entry name" value="Beta-barrel_TonB_sf"/>
</dbReference>
<sequence length="223" mass="24995">GFRAPSFMESLIDWEHIQFGYTVKGNPDLKPEASRGLTLGAEYRNKNNFQASALVYHNSFSNLIKDHALESGILSYRNIEKAYFTGLELITKWTITSSLSTSFTMNYVKNEDGDGNQIPNTMPFSIGGRVSFSPGNQKILLALNLKGVGEYFPQEFDPVSGDYLSSSDPVKSYLIGDAQIIYNFAPEYQIILGSKNIGDHINRSYGPYIGRTAYMEIKTQIER</sequence>
<name>A0A382F1I7_9ZZZZ</name>
<evidence type="ECO:0000256" key="6">
    <source>
        <dbReference type="ARBA" id="ARBA00023136"/>
    </source>
</evidence>
<feature type="domain" description="TonB-dependent receptor-like beta-barrel" evidence="9">
    <location>
        <begin position="1"/>
        <end position="193"/>
    </location>
</feature>
<dbReference type="PANTHER" id="PTHR30069:SF29">
    <property type="entry name" value="HEMOGLOBIN AND HEMOGLOBIN-HAPTOGLOBIN-BINDING PROTEIN 1-RELATED"/>
    <property type="match status" value="1"/>
</dbReference>
<dbReference type="Gene3D" id="2.40.170.20">
    <property type="entry name" value="TonB-dependent receptor, beta-barrel domain"/>
    <property type="match status" value="1"/>
</dbReference>
<dbReference type="AlphaFoldDB" id="A0A382F1I7"/>
<keyword evidence="6" id="KW-0472">Membrane</keyword>
<keyword evidence="2" id="KW-0813">Transport</keyword>
<comment type="subcellular location">
    <subcellularLocation>
        <location evidence="1">Cell outer membrane</location>
        <topology evidence="1">Multi-pass membrane protein</topology>
    </subcellularLocation>
</comment>
<dbReference type="GO" id="GO:0015344">
    <property type="term" value="F:siderophore uptake transmembrane transporter activity"/>
    <property type="evidence" value="ECO:0007669"/>
    <property type="project" value="TreeGrafter"/>
</dbReference>
<dbReference type="PANTHER" id="PTHR30069">
    <property type="entry name" value="TONB-DEPENDENT OUTER MEMBRANE RECEPTOR"/>
    <property type="match status" value="1"/>
</dbReference>
<reference evidence="10" key="1">
    <citation type="submission" date="2018-05" db="EMBL/GenBank/DDBJ databases">
        <authorList>
            <person name="Lanie J.A."/>
            <person name="Ng W.-L."/>
            <person name="Kazmierczak K.M."/>
            <person name="Andrzejewski T.M."/>
            <person name="Davidsen T.M."/>
            <person name="Wayne K.J."/>
            <person name="Tettelin H."/>
            <person name="Glass J.I."/>
            <person name="Rusch D."/>
            <person name="Podicherti R."/>
            <person name="Tsui H.-C.T."/>
            <person name="Winkler M.E."/>
        </authorList>
    </citation>
    <scope>NUCLEOTIDE SEQUENCE</scope>
</reference>
<keyword evidence="3" id="KW-0812">Transmembrane</keyword>
<dbReference type="Pfam" id="PF00593">
    <property type="entry name" value="TonB_dep_Rec_b-barrel"/>
    <property type="match status" value="1"/>
</dbReference>
<proteinExistence type="predicted"/>
<evidence type="ECO:0000256" key="1">
    <source>
        <dbReference type="ARBA" id="ARBA00004571"/>
    </source>
</evidence>
<dbReference type="GO" id="GO:0009279">
    <property type="term" value="C:cell outer membrane"/>
    <property type="evidence" value="ECO:0007669"/>
    <property type="project" value="UniProtKB-SubCell"/>
</dbReference>
<keyword evidence="7" id="KW-0675">Receptor</keyword>
<keyword evidence="8" id="KW-0998">Cell outer membrane</keyword>
<accession>A0A382F1I7</accession>
<evidence type="ECO:0000256" key="7">
    <source>
        <dbReference type="ARBA" id="ARBA00023170"/>
    </source>
</evidence>
<dbReference type="InterPro" id="IPR039426">
    <property type="entry name" value="TonB-dep_rcpt-like"/>
</dbReference>
<dbReference type="PROSITE" id="PS52016">
    <property type="entry name" value="TONB_DEPENDENT_REC_3"/>
    <property type="match status" value="1"/>
</dbReference>
<evidence type="ECO:0000313" key="10">
    <source>
        <dbReference type="EMBL" id="SVB56515.1"/>
    </source>
</evidence>
<keyword evidence="5" id="KW-0798">TonB box</keyword>
<gene>
    <name evidence="10" type="ORF">METZ01_LOCUS209369</name>
</gene>
<evidence type="ECO:0000256" key="2">
    <source>
        <dbReference type="ARBA" id="ARBA00022448"/>
    </source>
</evidence>
<evidence type="ECO:0000256" key="4">
    <source>
        <dbReference type="ARBA" id="ARBA00022729"/>
    </source>
</evidence>
<protein>
    <recommendedName>
        <fullName evidence="9">TonB-dependent receptor-like beta-barrel domain-containing protein</fullName>
    </recommendedName>
</protein>
<feature type="non-terminal residue" evidence="10">
    <location>
        <position position="1"/>
    </location>
</feature>
<evidence type="ECO:0000256" key="8">
    <source>
        <dbReference type="ARBA" id="ARBA00023237"/>
    </source>
</evidence>